<evidence type="ECO:0000313" key="1">
    <source>
        <dbReference type="EMBL" id="MBT1699247.1"/>
    </source>
</evidence>
<reference evidence="1 2" key="1">
    <citation type="submission" date="2021-05" db="EMBL/GenBank/DDBJ databases">
        <title>A Polyphasic approach of four new species of the genus Ohtaekwangia: Ohtaekwangia histidinii sp. nov., Ohtaekwangia cretensis sp. nov., Ohtaekwangia indiensis sp. nov., Ohtaekwangia reichenbachii sp. nov. from diverse environment.</title>
        <authorList>
            <person name="Octaviana S."/>
        </authorList>
    </citation>
    <scope>NUCLEOTIDE SEQUENCE [LARGE SCALE GENOMIC DNA]</scope>
    <source>
        <strain evidence="1 2">PWU4</strain>
    </source>
</reference>
<protein>
    <submittedName>
        <fullName evidence="1">Uncharacterized protein</fullName>
    </submittedName>
</protein>
<evidence type="ECO:0000313" key="2">
    <source>
        <dbReference type="Proteomes" id="UP001319200"/>
    </source>
</evidence>
<name>A0AAP2GR62_9BACT</name>
<gene>
    <name evidence="1" type="ORF">KK083_20285</name>
</gene>
<comment type="caution">
    <text evidence="1">The sequence shown here is derived from an EMBL/GenBank/DDBJ whole genome shotgun (WGS) entry which is preliminary data.</text>
</comment>
<accession>A0AAP2GR62</accession>
<dbReference type="Proteomes" id="UP001319200">
    <property type="component" value="Unassembled WGS sequence"/>
</dbReference>
<dbReference type="EMBL" id="JAHESF010000023">
    <property type="protein sequence ID" value="MBT1699247.1"/>
    <property type="molecule type" value="Genomic_DNA"/>
</dbReference>
<keyword evidence="2" id="KW-1185">Reference proteome</keyword>
<dbReference type="RefSeq" id="WP_254167037.1">
    <property type="nucleotide sequence ID" value="NZ_JAHESF010000023.1"/>
</dbReference>
<proteinExistence type="predicted"/>
<organism evidence="1 2">
    <name type="scientific">Chryseosolibacter histidini</name>
    <dbReference type="NCBI Taxonomy" id="2782349"/>
    <lineage>
        <taxon>Bacteria</taxon>
        <taxon>Pseudomonadati</taxon>
        <taxon>Bacteroidota</taxon>
        <taxon>Cytophagia</taxon>
        <taxon>Cytophagales</taxon>
        <taxon>Chryseotaleaceae</taxon>
        <taxon>Chryseosolibacter</taxon>
    </lineage>
</organism>
<sequence>MTFRLAVLFPEVGVDFPISYKVNQLLLDKLIDKLPKEQQQVIVDNKSFSLGVIISTRKSKTDLSIQGPSISKKYKMVDYTIWIPYLKVIKSSSLLETYLDFISEGIILVFEDLGRDNKKLISKIVGAVKKQVLTNPSYQYNPEDDEW</sequence>
<dbReference type="AlphaFoldDB" id="A0AAP2GR62"/>